<gene>
    <name evidence="1" type="ORF">PSEMO_51400</name>
</gene>
<evidence type="ECO:0008006" key="3">
    <source>
        <dbReference type="Google" id="ProtNLM"/>
    </source>
</evidence>
<dbReference type="Proteomes" id="UP000186736">
    <property type="component" value="Unassembled WGS sequence"/>
</dbReference>
<name>A0A1Q9QXQ5_PSEPU</name>
<dbReference type="InterPro" id="IPR029058">
    <property type="entry name" value="AB_hydrolase_fold"/>
</dbReference>
<dbReference type="AlphaFoldDB" id="A0A1Q9QXQ5"/>
<sequence>MQLLMASSLASQLPQGLRRYSALIILLLISGCQSPMTQLEQLSSQNAHQVSIQPTRPFPLAISAPSVKPTSARLRVYLEGDGHAWATASQPSLDPSPRTLLMARLAVTDPQPSVYLARPCQFVSAPACNPQVWTDQRFGQAALDSLDQALNQIRKQYGNRDFELIGYSGGAALALLLAAQRNDVAVVQTLAGNLSPRQWTQSLKLTPLNGSLEPLDRAERLRHVAQRHFIGYEDRTVPPILYQHYRRSLGPADCVEVVRLPGVDHADGWIEAWAQWRHKPLNCTPQW</sequence>
<protein>
    <recommendedName>
        <fullName evidence="3">Alpha/beta hydrolase</fullName>
    </recommendedName>
</protein>
<dbReference type="Gene3D" id="3.40.50.1820">
    <property type="entry name" value="alpha/beta hydrolase"/>
    <property type="match status" value="1"/>
</dbReference>
<evidence type="ECO:0000313" key="1">
    <source>
        <dbReference type="EMBL" id="OLS59832.1"/>
    </source>
</evidence>
<reference evidence="1 2" key="1">
    <citation type="submission" date="2016-10" db="EMBL/GenBank/DDBJ databases">
        <title>Genome Sequence of Pseudomonas putida GM4FR.</title>
        <authorList>
            <person name="Poehlein A."/>
            <person name="Wemheuer F."/>
            <person name="Hollensteiner J."/>
            <person name="Wemheuer B."/>
        </authorList>
    </citation>
    <scope>NUCLEOTIDE SEQUENCE [LARGE SCALE GENOMIC DNA]</scope>
    <source>
        <strain evidence="1 2">GM4FR</strain>
    </source>
</reference>
<accession>A0A1Q9QXQ5</accession>
<proteinExistence type="predicted"/>
<evidence type="ECO:0000313" key="2">
    <source>
        <dbReference type="Proteomes" id="UP000186736"/>
    </source>
</evidence>
<organism evidence="1 2">
    <name type="scientific">Pseudomonas putida</name>
    <name type="common">Arthrobacter siderocapsulatus</name>
    <dbReference type="NCBI Taxonomy" id="303"/>
    <lineage>
        <taxon>Bacteria</taxon>
        <taxon>Pseudomonadati</taxon>
        <taxon>Pseudomonadota</taxon>
        <taxon>Gammaproteobacteria</taxon>
        <taxon>Pseudomonadales</taxon>
        <taxon>Pseudomonadaceae</taxon>
        <taxon>Pseudomonas</taxon>
    </lineage>
</organism>
<dbReference type="SUPFAM" id="SSF53474">
    <property type="entry name" value="alpha/beta-Hydrolases"/>
    <property type="match status" value="1"/>
</dbReference>
<comment type="caution">
    <text evidence="1">The sequence shown here is derived from an EMBL/GenBank/DDBJ whole genome shotgun (WGS) entry which is preliminary data.</text>
</comment>
<dbReference type="EMBL" id="MKZO01000058">
    <property type="protein sequence ID" value="OLS59832.1"/>
    <property type="molecule type" value="Genomic_DNA"/>
</dbReference>